<dbReference type="EMBL" id="JAYWIO010000003">
    <property type="protein sequence ID" value="KAK7273850.1"/>
    <property type="molecule type" value="Genomic_DNA"/>
</dbReference>
<accession>A0AAN9IE61</accession>
<gene>
    <name evidence="2" type="ORF">RIF29_14914</name>
</gene>
<evidence type="ECO:0000256" key="1">
    <source>
        <dbReference type="SAM" id="MobiDB-lite"/>
    </source>
</evidence>
<sequence>MAKKRGRPPKSPSPQTEKRSSTAKLDAQKLDLTCLDQQDLETIDNLSAKQLEALMQGLELIKARVHGKGQVETNGEEGVKVKEEEGINANPKMSTRSHDENNKVLQEERHGLIPEENRVATIEEVNKVLFDASSSKQPVVEDGKEVVNSSPTPSVVPQSVEEKNSDDEWTPVKTRGKGQKRGVVKEGVSDHSPAIMTWGAKQWERGGIFKFLNMLAKDSDFLRIVQDAWLFDESELLELVSNWVCLDTWYNCFENWFRWVMHGFRDKKRKCLVYAAMAAAIYHIWMKRNRRQFTNQVLNPVQVFVLLKRELAHRIAIVVPSYNVCFNSVVVGRIQAEL</sequence>
<dbReference type="Proteomes" id="UP001372338">
    <property type="component" value="Unassembled WGS sequence"/>
</dbReference>
<reference evidence="2 3" key="1">
    <citation type="submission" date="2024-01" db="EMBL/GenBank/DDBJ databases">
        <title>The genomes of 5 underutilized Papilionoideae crops provide insights into root nodulation and disease resistanc.</title>
        <authorList>
            <person name="Yuan L."/>
        </authorList>
    </citation>
    <scope>NUCLEOTIDE SEQUENCE [LARGE SCALE GENOMIC DNA]</scope>
    <source>
        <strain evidence="2">ZHUSHIDOU_FW_LH</strain>
        <tissue evidence="2">Leaf</tissue>
    </source>
</reference>
<feature type="region of interest" description="Disordered" evidence="1">
    <location>
        <begin position="140"/>
        <end position="183"/>
    </location>
</feature>
<dbReference type="AlphaFoldDB" id="A0AAN9IE61"/>
<evidence type="ECO:0000313" key="2">
    <source>
        <dbReference type="EMBL" id="KAK7273850.1"/>
    </source>
</evidence>
<feature type="region of interest" description="Disordered" evidence="1">
    <location>
        <begin position="1"/>
        <end position="28"/>
    </location>
</feature>
<comment type="caution">
    <text evidence="2">The sequence shown here is derived from an EMBL/GenBank/DDBJ whole genome shotgun (WGS) entry which is preliminary data.</text>
</comment>
<name>A0AAN9IE61_CROPI</name>
<protein>
    <submittedName>
        <fullName evidence="2">Uncharacterized protein</fullName>
    </submittedName>
</protein>
<keyword evidence="3" id="KW-1185">Reference proteome</keyword>
<proteinExistence type="predicted"/>
<evidence type="ECO:0000313" key="3">
    <source>
        <dbReference type="Proteomes" id="UP001372338"/>
    </source>
</evidence>
<feature type="compositionally biased region" description="Low complexity" evidence="1">
    <location>
        <begin position="146"/>
        <end position="159"/>
    </location>
</feature>
<organism evidence="2 3">
    <name type="scientific">Crotalaria pallida</name>
    <name type="common">Smooth rattlebox</name>
    <name type="synonym">Crotalaria striata</name>
    <dbReference type="NCBI Taxonomy" id="3830"/>
    <lineage>
        <taxon>Eukaryota</taxon>
        <taxon>Viridiplantae</taxon>
        <taxon>Streptophyta</taxon>
        <taxon>Embryophyta</taxon>
        <taxon>Tracheophyta</taxon>
        <taxon>Spermatophyta</taxon>
        <taxon>Magnoliopsida</taxon>
        <taxon>eudicotyledons</taxon>
        <taxon>Gunneridae</taxon>
        <taxon>Pentapetalae</taxon>
        <taxon>rosids</taxon>
        <taxon>fabids</taxon>
        <taxon>Fabales</taxon>
        <taxon>Fabaceae</taxon>
        <taxon>Papilionoideae</taxon>
        <taxon>50 kb inversion clade</taxon>
        <taxon>genistoids sensu lato</taxon>
        <taxon>core genistoids</taxon>
        <taxon>Crotalarieae</taxon>
        <taxon>Crotalaria</taxon>
    </lineage>
</organism>